<dbReference type="SUPFAM" id="SSF51161">
    <property type="entry name" value="Trimeric LpxA-like enzymes"/>
    <property type="match status" value="1"/>
</dbReference>
<accession>A0A501XEQ6</accession>
<gene>
    <name evidence="1" type="ORF">FJQ54_17230</name>
</gene>
<protein>
    <submittedName>
        <fullName evidence="1">Gamma carbonic anhydrase family protein</fullName>
    </submittedName>
</protein>
<dbReference type="RefSeq" id="WP_140929635.1">
    <property type="nucleotide sequence ID" value="NZ_VFSU01000034.1"/>
</dbReference>
<proteinExistence type="predicted"/>
<dbReference type="PANTHER" id="PTHR13061:SF29">
    <property type="entry name" value="GAMMA CARBONIC ANHYDRASE-LIKE 1, MITOCHONDRIAL-RELATED"/>
    <property type="match status" value="1"/>
</dbReference>
<dbReference type="PANTHER" id="PTHR13061">
    <property type="entry name" value="DYNACTIN SUBUNIT P25"/>
    <property type="match status" value="1"/>
</dbReference>
<dbReference type="AlphaFoldDB" id="A0A501XEQ6"/>
<name>A0A501XEQ6_9SPHN</name>
<dbReference type="InterPro" id="IPR047324">
    <property type="entry name" value="LbH_gamma_CA-like"/>
</dbReference>
<reference evidence="1 2" key="1">
    <citation type="submission" date="2019-06" db="EMBL/GenBank/DDBJ databases">
        <authorList>
            <person name="Lee I."/>
            <person name="Jang G.I."/>
            <person name="Hwang C.Y."/>
        </authorList>
    </citation>
    <scope>NUCLEOTIDE SEQUENCE [LARGE SCALE GENOMIC DNA]</scope>
    <source>
        <strain evidence="1 2">PAMC 28131</strain>
    </source>
</reference>
<keyword evidence="2" id="KW-1185">Reference proteome</keyword>
<dbReference type="InterPro" id="IPR011004">
    <property type="entry name" value="Trimer_LpxA-like_sf"/>
</dbReference>
<dbReference type="Gene3D" id="2.160.10.10">
    <property type="entry name" value="Hexapeptide repeat proteins"/>
    <property type="match status" value="1"/>
</dbReference>
<comment type="caution">
    <text evidence="1">The sequence shown here is derived from an EMBL/GenBank/DDBJ whole genome shotgun (WGS) entry which is preliminary data.</text>
</comment>
<sequence length="172" mass="18268">MPIHPFAGQAPRIDPTAWVAPGAQVVGDVELGPGASIWYNVVVRGDVMPIRIGARSNIQDGSIVHVTRKLAATSIGEDVLVGHMAIIHGCTLMDRSFVGLGAIVMDGCVIEPDGMLGAGALLSPGKVIKERELWLGRPAKFVRRLTDEEVERNRRGAAGYVELAKMHAGSLA</sequence>
<dbReference type="CDD" id="cd04645">
    <property type="entry name" value="LbH_gamma_CA_like"/>
    <property type="match status" value="1"/>
</dbReference>
<dbReference type="EMBL" id="VFSU01000034">
    <property type="protein sequence ID" value="TPE58783.1"/>
    <property type="molecule type" value="Genomic_DNA"/>
</dbReference>
<evidence type="ECO:0000313" key="1">
    <source>
        <dbReference type="EMBL" id="TPE58783.1"/>
    </source>
</evidence>
<organism evidence="1 2">
    <name type="scientific">Sandaracinobacter neustonicus</name>
    <dbReference type="NCBI Taxonomy" id="1715348"/>
    <lineage>
        <taxon>Bacteria</taxon>
        <taxon>Pseudomonadati</taxon>
        <taxon>Pseudomonadota</taxon>
        <taxon>Alphaproteobacteria</taxon>
        <taxon>Sphingomonadales</taxon>
        <taxon>Sphingosinicellaceae</taxon>
        <taxon>Sandaracinobacter</taxon>
    </lineage>
</organism>
<dbReference type="InterPro" id="IPR050484">
    <property type="entry name" value="Transf_Hexapept/Carb_Anhydrase"/>
</dbReference>
<dbReference type="Proteomes" id="UP000319897">
    <property type="component" value="Unassembled WGS sequence"/>
</dbReference>
<dbReference type="OrthoDB" id="9803036at2"/>
<evidence type="ECO:0000313" key="2">
    <source>
        <dbReference type="Proteomes" id="UP000319897"/>
    </source>
</evidence>